<feature type="region of interest" description="Disordered" evidence="1">
    <location>
        <begin position="121"/>
        <end position="140"/>
    </location>
</feature>
<keyword evidence="3" id="KW-1185">Reference proteome</keyword>
<organism evidence="2 3">
    <name type="scientific">Petrolisthes cinctipes</name>
    <name type="common">Flat porcelain crab</name>
    <dbReference type="NCBI Taxonomy" id="88211"/>
    <lineage>
        <taxon>Eukaryota</taxon>
        <taxon>Metazoa</taxon>
        <taxon>Ecdysozoa</taxon>
        <taxon>Arthropoda</taxon>
        <taxon>Crustacea</taxon>
        <taxon>Multicrustacea</taxon>
        <taxon>Malacostraca</taxon>
        <taxon>Eumalacostraca</taxon>
        <taxon>Eucarida</taxon>
        <taxon>Decapoda</taxon>
        <taxon>Pleocyemata</taxon>
        <taxon>Anomura</taxon>
        <taxon>Galatheoidea</taxon>
        <taxon>Porcellanidae</taxon>
        <taxon>Petrolisthes</taxon>
    </lineage>
</organism>
<dbReference type="Proteomes" id="UP001286313">
    <property type="component" value="Unassembled WGS sequence"/>
</dbReference>
<sequence>MEVKTEWVVKGSLRKLYETRRGEGGTGHRGEGGTDNRGEGGTSVRQWERGRAKETRVKKNGRAAGEKKEEKEVIVSQEHTQRRLPYYAWSARVVFPSPPTPHRWSPCGTPQVVIGQGVVAARSTAGSGGRSAQVSRQRKP</sequence>
<feature type="region of interest" description="Disordered" evidence="1">
    <location>
        <begin position="14"/>
        <end position="76"/>
    </location>
</feature>
<comment type="caution">
    <text evidence="2">The sequence shown here is derived from an EMBL/GenBank/DDBJ whole genome shotgun (WGS) entry which is preliminary data.</text>
</comment>
<accession>A0AAE1ERQ9</accession>
<dbReference type="AlphaFoldDB" id="A0AAE1ERQ9"/>
<feature type="compositionally biased region" description="Basic and acidic residues" evidence="1">
    <location>
        <begin position="46"/>
        <end position="57"/>
    </location>
</feature>
<dbReference type="EMBL" id="JAWQEG010004802">
    <property type="protein sequence ID" value="KAK3860165.1"/>
    <property type="molecule type" value="Genomic_DNA"/>
</dbReference>
<name>A0AAE1ERQ9_PETCI</name>
<evidence type="ECO:0000256" key="1">
    <source>
        <dbReference type="SAM" id="MobiDB-lite"/>
    </source>
</evidence>
<feature type="compositionally biased region" description="Polar residues" evidence="1">
    <location>
        <begin position="130"/>
        <end position="140"/>
    </location>
</feature>
<feature type="compositionally biased region" description="Basic and acidic residues" evidence="1">
    <location>
        <begin position="64"/>
        <end position="73"/>
    </location>
</feature>
<protein>
    <submittedName>
        <fullName evidence="2">Uncharacterized protein</fullName>
    </submittedName>
</protein>
<proteinExistence type="predicted"/>
<reference evidence="2" key="1">
    <citation type="submission" date="2023-10" db="EMBL/GenBank/DDBJ databases">
        <title>Genome assemblies of two species of porcelain crab, Petrolisthes cinctipes and Petrolisthes manimaculis (Anomura: Porcellanidae).</title>
        <authorList>
            <person name="Angst P."/>
        </authorList>
    </citation>
    <scope>NUCLEOTIDE SEQUENCE</scope>
    <source>
        <strain evidence="2">PB745_01</strain>
        <tissue evidence="2">Gill</tissue>
    </source>
</reference>
<evidence type="ECO:0000313" key="3">
    <source>
        <dbReference type="Proteomes" id="UP001286313"/>
    </source>
</evidence>
<gene>
    <name evidence="2" type="ORF">Pcinc_033765</name>
</gene>
<evidence type="ECO:0000313" key="2">
    <source>
        <dbReference type="EMBL" id="KAK3860165.1"/>
    </source>
</evidence>
<feature type="compositionally biased region" description="Basic and acidic residues" evidence="1">
    <location>
        <begin position="15"/>
        <end position="38"/>
    </location>
</feature>